<name>A0A1H4FY81_9BACT</name>
<evidence type="ECO:0000313" key="2">
    <source>
        <dbReference type="Proteomes" id="UP000199656"/>
    </source>
</evidence>
<reference evidence="2" key="1">
    <citation type="submission" date="2016-10" db="EMBL/GenBank/DDBJ databases">
        <authorList>
            <person name="Varghese N."/>
            <person name="Submissions S."/>
        </authorList>
    </citation>
    <scope>NUCLEOTIDE SEQUENCE [LARGE SCALE GENOMIC DNA]</scope>
    <source>
        <strain evidence="2">DSM 23920</strain>
    </source>
</reference>
<organism evidence="1 2">
    <name type="scientific">Chitinophaga terrae</name>
    <name type="common">ex Kim and Jung 2007</name>
    <dbReference type="NCBI Taxonomy" id="408074"/>
    <lineage>
        <taxon>Bacteria</taxon>
        <taxon>Pseudomonadati</taxon>
        <taxon>Bacteroidota</taxon>
        <taxon>Chitinophagia</taxon>
        <taxon>Chitinophagales</taxon>
        <taxon>Chitinophagaceae</taxon>
        <taxon>Chitinophaga</taxon>
    </lineage>
</organism>
<dbReference type="Proteomes" id="UP000199656">
    <property type="component" value="Unassembled WGS sequence"/>
</dbReference>
<accession>A0A1H4FY81</accession>
<protein>
    <submittedName>
        <fullName evidence="1">Uncharacterized protein</fullName>
    </submittedName>
</protein>
<evidence type="ECO:0000313" key="1">
    <source>
        <dbReference type="EMBL" id="SEB02265.1"/>
    </source>
</evidence>
<gene>
    <name evidence="1" type="ORF">SAMN05660909_04767</name>
</gene>
<dbReference type="EMBL" id="FNRL01000030">
    <property type="protein sequence ID" value="SEB02265.1"/>
    <property type="molecule type" value="Genomic_DNA"/>
</dbReference>
<keyword evidence="2" id="KW-1185">Reference proteome</keyword>
<proteinExistence type="predicted"/>
<feature type="non-terminal residue" evidence="1">
    <location>
        <position position="65"/>
    </location>
</feature>
<dbReference type="AlphaFoldDB" id="A0A1H4FY81"/>
<sequence>MNVHNLLIVNILLRNHKKIYKKKKSEDISSDHDWEAPLLYYGEKASDDALCFFLHALYVSLINSI</sequence>